<dbReference type="PRINTS" id="PR00344">
    <property type="entry name" value="BCTRLSENSOR"/>
</dbReference>
<dbReference type="SUPFAM" id="SSF55874">
    <property type="entry name" value="ATPase domain of HSP90 chaperone/DNA topoisomerase II/histidine kinase"/>
    <property type="match status" value="1"/>
</dbReference>
<name>A0A382PM24_9ZZZZ</name>
<proteinExistence type="predicted"/>
<dbReference type="AlphaFoldDB" id="A0A382PM24"/>
<protein>
    <recommendedName>
        <fullName evidence="2">Histidine kinase domain-containing protein</fullName>
    </recommendedName>
</protein>
<evidence type="ECO:0000259" key="2">
    <source>
        <dbReference type="PROSITE" id="PS50109"/>
    </source>
</evidence>
<dbReference type="Gene3D" id="3.30.565.10">
    <property type="entry name" value="Histidine kinase-like ATPase, C-terminal domain"/>
    <property type="match status" value="1"/>
</dbReference>
<dbReference type="InterPro" id="IPR036890">
    <property type="entry name" value="HATPase_C_sf"/>
</dbReference>
<reference evidence="3" key="1">
    <citation type="submission" date="2018-05" db="EMBL/GenBank/DDBJ databases">
        <authorList>
            <person name="Lanie J.A."/>
            <person name="Ng W.-L."/>
            <person name="Kazmierczak K.M."/>
            <person name="Andrzejewski T.M."/>
            <person name="Davidsen T.M."/>
            <person name="Wayne K.J."/>
            <person name="Tettelin H."/>
            <person name="Glass J.I."/>
            <person name="Rusch D."/>
            <person name="Podicherti R."/>
            <person name="Tsui H.-C.T."/>
            <person name="Winkler M.E."/>
        </authorList>
    </citation>
    <scope>NUCLEOTIDE SEQUENCE</scope>
</reference>
<evidence type="ECO:0000256" key="1">
    <source>
        <dbReference type="ARBA" id="ARBA00022553"/>
    </source>
</evidence>
<dbReference type="InterPro" id="IPR004358">
    <property type="entry name" value="Sig_transdc_His_kin-like_C"/>
</dbReference>
<organism evidence="3">
    <name type="scientific">marine metagenome</name>
    <dbReference type="NCBI Taxonomy" id="408172"/>
    <lineage>
        <taxon>unclassified sequences</taxon>
        <taxon>metagenomes</taxon>
        <taxon>ecological metagenomes</taxon>
    </lineage>
</organism>
<keyword evidence="1" id="KW-0597">Phosphoprotein</keyword>
<dbReference type="InterPro" id="IPR003594">
    <property type="entry name" value="HATPase_dom"/>
</dbReference>
<feature type="domain" description="Histidine kinase" evidence="2">
    <location>
        <begin position="1"/>
        <end position="52"/>
    </location>
</feature>
<dbReference type="InterPro" id="IPR005467">
    <property type="entry name" value="His_kinase_dom"/>
</dbReference>
<dbReference type="PANTHER" id="PTHR43547:SF2">
    <property type="entry name" value="HYBRID SIGNAL TRANSDUCTION HISTIDINE KINASE C"/>
    <property type="match status" value="1"/>
</dbReference>
<accession>A0A382PM24</accession>
<dbReference type="PANTHER" id="PTHR43547">
    <property type="entry name" value="TWO-COMPONENT HISTIDINE KINASE"/>
    <property type="match status" value="1"/>
</dbReference>
<sequence length="52" mass="5649">FDRFFHDSKSNNGGSGLGLSIAKTIIELHDGTLTLNSDEKGTSLFISIPIKR</sequence>
<dbReference type="PROSITE" id="PS50109">
    <property type="entry name" value="HIS_KIN"/>
    <property type="match status" value="1"/>
</dbReference>
<dbReference type="Pfam" id="PF02518">
    <property type="entry name" value="HATPase_c"/>
    <property type="match status" value="1"/>
</dbReference>
<gene>
    <name evidence="3" type="ORF">METZ01_LOCUS327293</name>
</gene>
<dbReference type="GO" id="GO:0000155">
    <property type="term" value="F:phosphorelay sensor kinase activity"/>
    <property type="evidence" value="ECO:0007669"/>
    <property type="project" value="TreeGrafter"/>
</dbReference>
<evidence type="ECO:0000313" key="3">
    <source>
        <dbReference type="EMBL" id="SVC74439.1"/>
    </source>
</evidence>
<dbReference type="EMBL" id="UINC01108383">
    <property type="protein sequence ID" value="SVC74439.1"/>
    <property type="molecule type" value="Genomic_DNA"/>
</dbReference>
<feature type="non-terminal residue" evidence="3">
    <location>
        <position position="1"/>
    </location>
</feature>